<dbReference type="SUPFAM" id="SSF51161">
    <property type="entry name" value="Trimeric LpxA-like enzymes"/>
    <property type="match status" value="1"/>
</dbReference>
<dbReference type="InterPro" id="IPR011004">
    <property type="entry name" value="Trimer_LpxA-like_sf"/>
</dbReference>
<comment type="caution">
    <text evidence="1">The sequence shown here is derived from an EMBL/GenBank/DDBJ whole genome shotgun (WGS) entry which is preliminary data.</text>
</comment>
<evidence type="ECO:0000313" key="2">
    <source>
        <dbReference type="Proteomes" id="UP000197768"/>
    </source>
</evidence>
<dbReference type="Gene3D" id="2.160.10.10">
    <property type="entry name" value="Hexapeptide repeat proteins"/>
    <property type="match status" value="1"/>
</dbReference>
<sequence>MDSNVSISPNVRITGKFEIKKGSSIAQNCTISGEKVGVFIGENVMIAPNVVIVAFNHIISNVDIPMNKQGNDEDAVIIEDDVWIASNCTISKGVIIGKGAVIASNTFVNKNIDPYTVVGGVPAKILKKRIH</sequence>
<dbReference type="Pfam" id="PF00132">
    <property type="entry name" value="Hexapep"/>
    <property type="match status" value="1"/>
</dbReference>
<dbReference type="Proteomes" id="UP000197768">
    <property type="component" value="Unassembled WGS sequence"/>
</dbReference>
<reference evidence="1 2" key="1">
    <citation type="journal article" date="2017" name="Infect. Genet. Evol.">
        <title>Comparative genome analysis of fish pathogen Flavobacterium columnare reveals extensive sequence diversity within the species.</title>
        <authorList>
            <person name="Kayansamruaj P."/>
            <person name="Dong H.T."/>
            <person name="Hirono I."/>
            <person name="Kondo H."/>
            <person name="Senapin S."/>
            <person name="Rodkhum C."/>
        </authorList>
    </citation>
    <scope>NUCLEOTIDE SEQUENCE [LARGE SCALE GENOMIC DNA]</scope>
    <source>
        <strain evidence="1 2">1215</strain>
    </source>
</reference>
<evidence type="ECO:0000313" key="1">
    <source>
        <dbReference type="EMBL" id="OWP85226.1"/>
    </source>
</evidence>
<evidence type="ECO:0008006" key="3">
    <source>
        <dbReference type="Google" id="ProtNLM"/>
    </source>
</evidence>
<dbReference type="PANTHER" id="PTHR23416">
    <property type="entry name" value="SIALIC ACID SYNTHASE-RELATED"/>
    <property type="match status" value="1"/>
</dbReference>
<proteinExistence type="predicted"/>
<dbReference type="EMBL" id="MTCZ01000005">
    <property type="protein sequence ID" value="OWP85226.1"/>
    <property type="molecule type" value="Genomic_DNA"/>
</dbReference>
<protein>
    <recommendedName>
        <fullName evidence="3">Acyltransferase</fullName>
    </recommendedName>
</protein>
<name>A0A2D0AIZ8_9FLAO</name>
<dbReference type="InterPro" id="IPR051159">
    <property type="entry name" value="Hexapeptide_acetyltransf"/>
</dbReference>
<accession>A0A2D0AIZ8</accession>
<gene>
    <name evidence="1" type="ORF">BWK59_01240</name>
</gene>
<organism evidence="1 2">
    <name type="scientific">Flavobacterium davisii</name>
    <dbReference type="NCBI Taxonomy" id="2906077"/>
    <lineage>
        <taxon>Bacteria</taxon>
        <taxon>Pseudomonadati</taxon>
        <taxon>Bacteroidota</taxon>
        <taxon>Flavobacteriia</taxon>
        <taxon>Flavobacteriales</taxon>
        <taxon>Flavobacteriaceae</taxon>
        <taxon>Flavobacterium</taxon>
    </lineage>
</organism>
<dbReference type="AlphaFoldDB" id="A0A2D0AIZ8"/>
<dbReference type="InterPro" id="IPR001451">
    <property type="entry name" value="Hexapep"/>
</dbReference>
<dbReference type="CDD" id="cd04647">
    <property type="entry name" value="LbH_MAT_like"/>
    <property type="match status" value="1"/>
</dbReference>